<evidence type="ECO:0000313" key="13">
    <source>
        <dbReference type="Proteomes" id="UP000604825"/>
    </source>
</evidence>
<sequence length="671" mass="72279">MSRGGGHSEPTIEKPLPTVSKWAEESARDDCSQTVTGGFLAAFGASSFPRVAVLRWRPAESPRCGANFGLPAASPPSQPVAVRDNAHASPSPSPLLLLLAVAGAAYGRRGISSSSSSGGGGLLLLPAGSSDDGAGATTTVLRLPSAGEEKDPPEAAACEMTYGFLPCTDTVPGNLFLVLAYGFLMFKAATYLSAGSELLLQILGPGIVGGLFLPILGALPDAMLILVSGLSGTKEVAQSQVLIGMGLLAGSTVMLLTLLWGSCVVVGKCDLSENSIATDSRDTKGFSLFGSGVSTDVQTSYAARIMAISVLPFIIVQIPQILKLHSGHRLTVLLGLIVAALLVLAYCLYQIFQPWIQRRRLEYAGLKHVMSGLLRHAQMHVFGRLLHEDGTPNIPVIEKLFHKIDLDNDGKLERGELQAFIIGVKFEDVDLDSNLAVDQVMADFDRSHNFVIEKGEFIDGILRWLEEAKRSVVTSGSYSKKFLQDFHTRTRDEHNLLLGKDDNDGEAIENPTWTSFKAILLLLLGTAMAAAFADPLVDAVHNFSNATSIPSFFISFIAMPLATNSSEAVSAIIFASRKKQRTLSLTFSEVYGGVTMNNTLCLAVFLGLIYVRGLTWDFSSEVLIIFLVCTIMGLFTSFRTNFPLWTCFVAYLLYPLSLVIVYVLDFQFGWS</sequence>
<evidence type="ECO:0000256" key="6">
    <source>
        <dbReference type="ARBA" id="ARBA00022989"/>
    </source>
</evidence>
<dbReference type="EMBL" id="CAJGYO010000007">
    <property type="protein sequence ID" value="CAD6247433.1"/>
    <property type="molecule type" value="Genomic_DNA"/>
</dbReference>
<feature type="region of interest" description="Disordered" evidence="9">
    <location>
        <begin position="68"/>
        <end position="87"/>
    </location>
</feature>
<evidence type="ECO:0000313" key="12">
    <source>
        <dbReference type="EMBL" id="CAD6247433.1"/>
    </source>
</evidence>
<feature type="transmembrane region" description="Helical" evidence="10">
    <location>
        <begin position="616"/>
        <end position="635"/>
    </location>
</feature>
<dbReference type="CDD" id="cd00051">
    <property type="entry name" value="EFh"/>
    <property type="match status" value="1"/>
</dbReference>
<feature type="transmembrane region" description="Helical" evidence="10">
    <location>
        <begin position="242"/>
        <end position="266"/>
    </location>
</feature>
<evidence type="ECO:0000256" key="10">
    <source>
        <dbReference type="SAM" id="Phobius"/>
    </source>
</evidence>
<evidence type="ECO:0000256" key="2">
    <source>
        <dbReference type="ARBA" id="ARBA00022448"/>
    </source>
</evidence>
<keyword evidence="3" id="KW-0050">Antiport</keyword>
<dbReference type="PROSITE" id="PS00018">
    <property type="entry name" value="EF_HAND_1"/>
    <property type="match status" value="1"/>
</dbReference>
<feature type="transmembrane region" description="Helical" evidence="10">
    <location>
        <begin position="301"/>
        <end position="318"/>
    </location>
</feature>
<dbReference type="Proteomes" id="UP000604825">
    <property type="component" value="Unassembled WGS sequence"/>
</dbReference>
<protein>
    <recommendedName>
        <fullName evidence="11">EF-hand domain-containing protein</fullName>
    </recommendedName>
</protein>
<evidence type="ECO:0000256" key="9">
    <source>
        <dbReference type="SAM" id="MobiDB-lite"/>
    </source>
</evidence>
<comment type="subcellular location">
    <subcellularLocation>
        <location evidence="1">Endomembrane system</location>
        <topology evidence="1">Multi-pass membrane protein</topology>
    </subcellularLocation>
</comment>
<keyword evidence="5" id="KW-0106">Calcium</keyword>
<dbReference type="GO" id="GO:0016020">
    <property type="term" value="C:membrane"/>
    <property type="evidence" value="ECO:0007669"/>
    <property type="project" value="InterPro"/>
</dbReference>
<dbReference type="InterPro" id="IPR011992">
    <property type="entry name" value="EF-hand-dom_pair"/>
</dbReference>
<keyword evidence="2" id="KW-0813">Transport</keyword>
<feature type="transmembrane region" description="Helical" evidence="10">
    <location>
        <begin position="549"/>
        <end position="575"/>
    </location>
</feature>
<keyword evidence="7" id="KW-0406">Ion transport</keyword>
<dbReference type="FunFam" id="1.10.238.10:FF:000361">
    <property type="entry name" value="Sodium/calcium exchanger NCL2"/>
    <property type="match status" value="1"/>
</dbReference>
<feature type="transmembrane region" description="Helical" evidence="10">
    <location>
        <begin position="175"/>
        <end position="194"/>
    </location>
</feature>
<keyword evidence="13" id="KW-1185">Reference proteome</keyword>
<dbReference type="InterPro" id="IPR004837">
    <property type="entry name" value="NaCa_Exmemb"/>
</dbReference>
<dbReference type="GO" id="GO:0005509">
    <property type="term" value="F:calcium ion binding"/>
    <property type="evidence" value="ECO:0007669"/>
    <property type="project" value="InterPro"/>
</dbReference>
<feature type="transmembrane region" description="Helical" evidence="10">
    <location>
        <begin position="642"/>
        <end position="664"/>
    </location>
</feature>
<feature type="transmembrane region" description="Helical" evidence="10">
    <location>
        <begin position="587"/>
        <end position="610"/>
    </location>
</feature>
<accession>A0A811PN00</accession>
<keyword evidence="4 10" id="KW-0812">Transmembrane</keyword>
<evidence type="ECO:0000259" key="11">
    <source>
        <dbReference type="PROSITE" id="PS50222"/>
    </source>
</evidence>
<keyword evidence="8 10" id="KW-0472">Membrane</keyword>
<dbReference type="Gene3D" id="1.10.238.10">
    <property type="entry name" value="EF-hand"/>
    <property type="match status" value="1"/>
</dbReference>
<dbReference type="AlphaFoldDB" id="A0A811PN00"/>
<gene>
    <name evidence="12" type="ORF">NCGR_LOCUS31627</name>
</gene>
<feature type="domain" description="EF-hand" evidence="11">
    <location>
        <begin position="392"/>
        <end position="427"/>
    </location>
</feature>
<dbReference type="PROSITE" id="PS50222">
    <property type="entry name" value="EF_HAND_2"/>
    <property type="match status" value="1"/>
</dbReference>
<dbReference type="InterPro" id="IPR004713">
    <property type="entry name" value="CaH_exchang"/>
</dbReference>
<dbReference type="PANTHER" id="PTHR31503">
    <property type="entry name" value="VACUOLAR CALCIUM ION TRANSPORTER"/>
    <property type="match status" value="1"/>
</dbReference>
<dbReference type="GO" id="GO:0015369">
    <property type="term" value="F:calcium:proton antiporter activity"/>
    <property type="evidence" value="ECO:0007669"/>
    <property type="project" value="TreeGrafter"/>
</dbReference>
<feature type="transmembrane region" description="Helical" evidence="10">
    <location>
        <begin position="330"/>
        <end position="352"/>
    </location>
</feature>
<name>A0A811PN00_9POAL</name>
<comment type="caution">
    <text evidence="12">The sequence shown here is derived from an EMBL/GenBank/DDBJ whole genome shotgun (WGS) entry which is preliminary data.</text>
</comment>
<dbReference type="InterPro" id="IPR018247">
    <property type="entry name" value="EF_Hand_1_Ca_BS"/>
</dbReference>
<dbReference type="SUPFAM" id="SSF47473">
    <property type="entry name" value="EF-hand"/>
    <property type="match status" value="1"/>
</dbReference>
<evidence type="ECO:0000256" key="4">
    <source>
        <dbReference type="ARBA" id="ARBA00022692"/>
    </source>
</evidence>
<organism evidence="12 13">
    <name type="scientific">Miscanthus lutarioriparius</name>
    <dbReference type="NCBI Taxonomy" id="422564"/>
    <lineage>
        <taxon>Eukaryota</taxon>
        <taxon>Viridiplantae</taxon>
        <taxon>Streptophyta</taxon>
        <taxon>Embryophyta</taxon>
        <taxon>Tracheophyta</taxon>
        <taxon>Spermatophyta</taxon>
        <taxon>Magnoliopsida</taxon>
        <taxon>Liliopsida</taxon>
        <taxon>Poales</taxon>
        <taxon>Poaceae</taxon>
        <taxon>PACMAD clade</taxon>
        <taxon>Panicoideae</taxon>
        <taxon>Andropogonodae</taxon>
        <taxon>Andropogoneae</taxon>
        <taxon>Saccharinae</taxon>
        <taxon>Miscanthus</taxon>
    </lineage>
</organism>
<dbReference type="OrthoDB" id="26525at2759"/>
<evidence type="ECO:0000256" key="5">
    <source>
        <dbReference type="ARBA" id="ARBA00022837"/>
    </source>
</evidence>
<evidence type="ECO:0000256" key="1">
    <source>
        <dbReference type="ARBA" id="ARBA00004127"/>
    </source>
</evidence>
<keyword evidence="6 10" id="KW-1133">Transmembrane helix</keyword>
<feature type="transmembrane region" description="Helical" evidence="10">
    <location>
        <begin position="206"/>
        <end position="230"/>
    </location>
</feature>
<proteinExistence type="predicted"/>
<evidence type="ECO:0000256" key="8">
    <source>
        <dbReference type="ARBA" id="ARBA00023136"/>
    </source>
</evidence>
<dbReference type="GO" id="GO:0012505">
    <property type="term" value="C:endomembrane system"/>
    <property type="evidence" value="ECO:0007669"/>
    <property type="project" value="UniProtKB-SubCell"/>
</dbReference>
<reference evidence="12" key="1">
    <citation type="submission" date="2020-10" db="EMBL/GenBank/DDBJ databases">
        <authorList>
            <person name="Han B."/>
            <person name="Lu T."/>
            <person name="Zhao Q."/>
            <person name="Huang X."/>
            <person name="Zhao Y."/>
        </authorList>
    </citation>
    <scope>NUCLEOTIDE SEQUENCE</scope>
</reference>
<dbReference type="SMART" id="SM00054">
    <property type="entry name" value="EFh"/>
    <property type="match status" value="2"/>
</dbReference>
<dbReference type="InterPro" id="IPR002048">
    <property type="entry name" value="EF_hand_dom"/>
</dbReference>
<evidence type="ECO:0000256" key="7">
    <source>
        <dbReference type="ARBA" id="ARBA00023065"/>
    </source>
</evidence>
<dbReference type="PANTHER" id="PTHR31503:SF36">
    <property type="entry name" value="SODIUM_CALCIUM EXCHANGER MEMBRANE REGION DOMAIN-CONTAINING PROTEIN"/>
    <property type="match status" value="1"/>
</dbReference>
<dbReference type="Pfam" id="PF01699">
    <property type="entry name" value="Na_Ca_ex"/>
    <property type="match status" value="1"/>
</dbReference>
<evidence type="ECO:0000256" key="3">
    <source>
        <dbReference type="ARBA" id="ARBA00022449"/>
    </source>
</evidence>
<dbReference type="GO" id="GO:0006874">
    <property type="term" value="P:intracellular calcium ion homeostasis"/>
    <property type="evidence" value="ECO:0007669"/>
    <property type="project" value="TreeGrafter"/>
</dbReference>
<feature type="transmembrane region" description="Helical" evidence="10">
    <location>
        <begin position="518"/>
        <end position="537"/>
    </location>
</feature>